<name>A0A956LY43_UNCEI</name>
<dbReference type="AlphaFoldDB" id="A0A956LY43"/>
<dbReference type="Pfam" id="PF02687">
    <property type="entry name" value="FtsX"/>
    <property type="match status" value="1"/>
</dbReference>
<feature type="transmembrane region" description="Helical" evidence="6">
    <location>
        <begin position="283"/>
        <end position="304"/>
    </location>
</feature>
<dbReference type="GO" id="GO:0005886">
    <property type="term" value="C:plasma membrane"/>
    <property type="evidence" value="ECO:0007669"/>
    <property type="project" value="UniProtKB-SubCell"/>
</dbReference>
<keyword evidence="4 6" id="KW-1133">Transmembrane helix</keyword>
<evidence type="ECO:0000259" key="8">
    <source>
        <dbReference type="Pfam" id="PF12704"/>
    </source>
</evidence>
<feature type="transmembrane region" description="Helical" evidence="6">
    <location>
        <begin position="340"/>
        <end position="358"/>
    </location>
</feature>
<feature type="transmembrane region" description="Helical" evidence="6">
    <location>
        <begin position="21"/>
        <end position="41"/>
    </location>
</feature>
<dbReference type="PANTHER" id="PTHR30572:SF18">
    <property type="entry name" value="ABC-TYPE MACROLIDE FAMILY EXPORT SYSTEM PERMEASE COMPONENT 2"/>
    <property type="match status" value="1"/>
</dbReference>
<evidence type="ECO:0000256" key="4">
    <source>
        <dbReference type="ARBA" id="ARBA00022989"/>
    </source>
</evidence>
<dbReference type="InterPro" id="IPR003838">
    <property type="entry name" value="ABC3_permease_C"/>
</dbReference>
<dbReference type="GO" id="GO:0022857">
    <property type="term" value="F:transmembrane transporter activity"/>
    <property type="evidence" value="ECO:0007669"/>
    <property type="project" value="TreeGrafter"/>
</dbReference>
<feature type="domain" description="ABC3 transporter permease C-terminal" evidence="7">
    <location>
        <begin position="290"/>
        <end position="406"/>
    </location>
</feature>
<protein>
    <submittedName>
        <fullName evidence="9">ABC transporter permease</fullName>
    </submittedName>
</protein>
<dbReference type="Proteomes" id="UP000697710">
    <property type="component" value="Unassembled WGS sequence"/>
</dbReference>
<reference evidence="9" key="1">
    <citation type="submission" date="2020-04" db="EMBL/GenBank/DDBJ databases">
        <authorList>
            <person name="Zhang T."/>
        </authorList>
    </citation>
    <scope>NUCLEOTIDE SEQUENCE</scope>
    <source>
        <strain evidence="9">HKST-UBA01</strain>
    </source>
</reference>
<evidence type="ECO:0000256" key="2">
    <source>
        <dbReference type="ARBA" id="ARBA00022475"/>
    </source>
</evidence>
<evidence type="ECO:0000259" key="7">
    <source>
        <dbReference type="Pfam" id="PF02687"/>
    </source>
</evidence>
<dbReference type="EMBL" id="JAGQHR010000020">
    <property type="protein sequence ID" value="MCA9726335.1"/>
    <property type="molecule type" value="Genomic_DNA"/>
</dbReference>
<feature type="domain" description="MacB-like periplasmic core" evidence="8">
    <location>
        <begin position="20"/>
        <end position="236"/>
    </location>
</feature>
<evidence type="ECO:0000256" key="1">
    <source>
        <dbReference type="ARBA" id="ARBA00004651"/>
    </source>
</evidence>
<organism evidence="9 10">
    <name type="scientific">Eiseniibacteriota bacterium</name>
    <dbReference type="NCBI Taxonomy" id="2212470"/>
    <lineage>
        <taxon>Bacteria</taxon>
        <taxon>Candidatus Eiseniibacteriota</taxon>
    </lineage>
</organism>
<keyword evidence="3 6" id="KW-0812">Transmembrane</keyword>
<evidence type="ECO:0000256" key="5">
    <source>
        <dbReference type="ARBA" id="ARBA00023136"/>
    </source>
</evidence>
<dbReference type="InterPro" id="IPR050250">
    <property type="entry name" value="Macrolide_Exporter_MacB"/>
</dbReference>
<evidence type="ECO:0000313" key="10">
    <source>
        <dbReference type="Proteomes" id="UP000697710"/>
    </source>
</evidence>
<dbReference type="Pfam" id="PF12704">
    <property type="entry name" value="MacB_PCD"/>
    <property type="match status" value="1"/>
</dbReference>
<accession>A0A956LY43</accession>
<evidence type="ECO:0000313" key="9">
    <source>
        <dbReference type="EMBL" id="MCA9726335.1"/>
    </source>
</evidence>
<sequence length="415" mass="46221">MWIHVFKIAYKVLLRRKFFTFVSLFGTGLTILVLVVVAAMLDDLLAPRAPEVHLDRTLQVSRMAMRGEQREWTGSPGFGFLDRYCRDLPHVTTMSIFTVGQDVATFVAGEKIVSQLRRTDAAYWRILDFDFLDGRPFGESEVTDGAPVAVLTSSAARRIFRDRDPVGASFDAGGQTLRVIGVVRDVPFFRSSAYADIWAPYTTAATEDYRTRLMGGFQALLLVDSRARFDEIRAEFASRLPHVEMTDPEHYDRMDGGPWTRLEEVASEVAGTSDESERPRTGWFLGALGLLALLFMLLPAINLVNMTMSRIFERVSEIGVRKAFGASTGQLVAQFVMENVLLSVVGGLIGLGLAFWVLHLINASGWIPNADLVVNYRVVSYGLLLSMFFGVLSGAYPAWRMARLDPVQSLRGGER</sequence>
<keyword evidence="5 6" id="KW-0472">Membrane</keyword>
<gene>
    <name evidence="9" type="ORF">KC729_01550</name>
</gene>
<evidence type="ECO:0000256" key="6">
    <source>
        <dbReference type="SAM" id="Phobius"/>
    </source>
</evidence>
<proteinExistence type="predicted"/>
<dbReference type="InterPro" id="IPR025857">
    <property type="entry name" value="MacB_PCD"/>
</dbReference>
<comment type="caution">
    <text evidence="9">The sequence shown here is derived from an EMBL/GenBank/DDBJ whole genome shotgun (WGS) entry which is preliminary data.</text>
</comment>
<feature type="transmembrane region" description="Helical" evidence="6">
    <location>
        <begin position="378"/>
        <end position="399"/>
    </location>
</feature>
<keyword evidence="2" id="KW-1003">Cell membrane</keyword>
<reference evidence="9" key="2">
    <citation type="journal article" date="2021" name="Microbiome">
        <title>Successional dynamics and alternative stable states in a saline activated sludge microbial community over 9 years.</title>
        <authorList>
            <person name="Wang Y."/>
            <person name="Ye J."/>
            <person name="Ju F."/>
            <person name="Liu L."/>
            <person name="Boyd J.A."/>
            <person name="Deng Y."/>
            <person name="Parks D.H."/>
            <person name="Jiang X."/>
            <person name="Yin X."/>
            <person name="Woodcroft B.J."/>
            <person name="Tyson G.W."/>
            <person name="Hugenholtz P."/>
            <person name="Polz M.F."/>
            <person name="Zhang T."/>
        </authorList>
    </citation>
    <scope>NUCLEOTIDE SEQUENCE</scope>
    <source>
        <strain evidence="9">HKST-UBA01</strain>
    </source>
</reference>
<dbReference type="PANTHER" id="PTHR30572">
    <property type="entry name" value="MEMBRANE COMPONENT OF TRANSPORTER-RELATED"/>
    <property type="match status" value="1"/>
</dbReference>
<evidence type="ECO:0000256" key="3">
    <source>
        <dbReference type="ARBA" id="ARBA00022692"/>
    </source>
</evidence>
<comment type="subcellular location">
    <subcellularLocation>
        <location evidence="1">Cell membrane</location>
        <topology evidence="1">Multi-pass membrane protein</topology>
    </subcellularLocation>
</comment>